<name>A0A6J4MHJ0_9BACT</name>
<keyword evidence="1" id="KW-1133">Transmembrane helix</keyword>
<organism evidence="2">
    <name type="scientific">uncultured Gemmatimonadaceae bacterium</name>
    <dbReference type="NCBI Taxonomy" id="246130"/>
    <lineage>
        <taxon>Bacteria</taxon>
        <taxon>Pseudomonadati</taxon>
        <taxon>Gemmatimonadota</taxon>
        <taxon>Gemmatimonadia</taxon>
        <taxon>Gemmatimonadales</taxon>
        <taxon>Gemmatimonadaceae</taxon>
        <taxon>environmental samples</taxon>
    </lineage>
</organism>
<accession>A0A6J4MHJ0</accession>
<sequence>MASSSGRKSPWVLVALAAVVIVGWLAINIIGGSSAVR</sequence>
<evidence type="ECO:0000256" key="1">
    <source>
        <dbReference type="SAM" id="Phobius"/>
    </source>
</evidence>
<keyword evidence="1" id="KW-0472">Membrane</keyword>
<reference evidence="2" key="1">
    <citation type="submission" date="2020-02" db="EMBL/GenBank/DDBJ databases">
        <authorList>
            <person name="Meier V. D."/>
        </authorList>
    </citation>
    <scope>NUCLEOTIDE SEQUENCE</scope>
    <source>
        <strain evidence="2">AVDCRST_MAG40</strain>
    </source>
</reference>
<feature type="transmembrane region" description="Helical" evidence="1">
    <location>
        <begin position="12"/>
        <end position="31"/>
    </location>
</feature>
<dbReference type="EMBL" id="CADCTX010000863">
    <property type="protein sequence ID" value="CAA9355537.1"/>
    <property type="molecule type" value="Genomic_DNA"/>
</dbReference>
<evidence type="ECO:0000313" key="2">
    <source>
        <dbReference type="EMBL" id="CAA9355537.1"/>
    </source>
</evidence>
<keyword evidence="1" id="KW-0812">Transmembrane</keyword>
<gene>
    <name evidence="2" type="ORF">AVDCRST_MAG40-3142</name>
</gene>
<protein>
    <submittedName>
        <fullName evidence="2">Uncharacterized protein</fullName>
    </submittedName>
</protein>
<dbReference type="AlphaFoldDB" id="A0A6J4MHJ0"/>
<proteinExistence type="predicted"/>